<dbReference type="EMBL" id="LAEV01000468">
    <property type="protein sequence ID" value="KKA30181.1"/>
    <property type="molecule type" value="Genomic_DNA"/>
</dbReference>
<proteinExistence type="predicted"/>
<keyword evidence="3" id="KW-1185">Reference proteome</keyword>
<gene>
    <name evidence="2" type="ORF">TD95_001170</name>
</gene>
<feature type="region of interest" description="Disordered" evidence="1">
    <location>
        <begin position="227"/>
        <end position="263"/>
    </location>
</feature>
<evidence type="ECO:0000313" key="3">
    <source>
        <dbReference type="Proteomes" id="UP000033483"/>
    </source>
</evidence>
<feature type="compositionally biased region" description="Low complexity" evidence="1">
    <location>
        <begin position="240"/>
        <end position="260"/>
    </location>
</feature>
<evidence type="ECO:0000313" key="2">
    <source>
        <dbReference type="EMBL" id="KKA30181.1"/>
    </source>
</evidence>
<comment type="caution">
    <text evidence="2">The sequence shown here is derived from an EMBL/GenBank/DDBJ whole genome shotgun (WGS) entry which is preliminary data.</text>
</comment>
<feature type="compositionally biased region" description="Basic and acidic residues" evidence="1">
    <location>
        <begin position="16"/>
        <end position="28"/>
    </location>
</feature>
<name>A0A0F4ZJB0_9PEZI</name>
<evidence type="ECO:0008006" key="4">
    <source>
        <dbReference type="Google" id="ProtNLM"/>
    </source>
</evidence>
<reference evidence="2 3" key="1">
    <citation type="submission" date="2015-03" db="EMBL/GenBank/DDBJ databases">
        <authorList>
            <person name="Radwan O."/>
            <person name="Al-Naeli F.A."/>
            <person name="Rendon G.A."/>
            <person name="Fields C."/>
        </authorList>
    </citation>
    <scope>NUCLEOTIDE SEQUENCE [LARGE SCALE GENOMIC DNA]</scope>
    <source>
        <strain evidence="2">CR-DP1</strain>
    </source>
</reference>
<feature type="region of interest" description="Disordered" evidence="1">
    <location>
        <begin position="1"/>
        <end position="29"/>
    </location>
</feature>
<sequence>MGWLNNLLWSSSSDASSKKPSADDDPLKNLDPALRAFLDKESPVKYQRAAAENSLASAREASAAAASAAAEAAASQPAPLVPPQSMYQDGRYAHLWKTYKPLSAVEDEGKSNNEKMADVLQGFRARKDSIGKAALENCALQQEEWMQCLKSGAWEDRLMLCRKQIRRFEHCYNMQHRFLRTLGYQANASLSPDVNDAIQIHADNLYQRLVAHEAAVADAKAAGLPEPVWEPSHTTPLGISSPSAAAANKNSNNNNNNTIPAPAPSEVAQWQQKLADMPEEERPFEQAALRADFGVKAHTAEQVQRLMAEESRDVEARRKSGRASLLDYVWAMFKPAGDGK</sequence>
<dbReference type="Proteomes" id="UP000033483">
    <property type="component" value="Unassembled WGS sequence"/>
</dbReference>
<accession>A0A0F4ZJB0</accession>
<protein>
    <recommendedName>
        <fullName evidence="4">Autophagy-related protein 6</fullName>
    </recommendedName>
</protein>
<dbReference type="OrthoDB" id="2103031at2759"/>
<dbReference type="AlphaFoldDB" id="A0A0F4ZJB0"/>
<organism evidence="2 3">
    <name type="scientific">Thielaviopsis punctulata</name>
    <dbReference type="NCBI Taxonomy" id="72032"/>
    <lineage>
        <taxon>Eukaryota</taxon>
        <taxon>Fungi</taxon>
        <taxon>Dikarya</taxon>
        <taxon>Ascomycota</taxon>
        <taxon>Pezizomycotina</taxon>
        <taxon>Sordariomycetes</taxon>
        <taxon>Hypocreomycetidae</taxon>
        <taxon>Microascales</taxon>
        <taxon>Ceratocystidaceae</taxon>
        <taxon>Thielaviopsis</taxon>
    </lineage>
</organism>
<evidence type="ECO:0000256" key="1">
    <source>
        <dbReference type="SAM" id="MobiDB-lite"/>
    </source>
</evidence>